<dbReference type="RefSeq" id="WP_123068796.1">
    <property type="nucleotide sequence ID" value="NZ_JSAB01000057.1"/>
</dbReference>
<evidence type="ECO:0000256" key="4">
    <source>
        <dbReference type="PROSITE-ProRule" id="PRU00335"/>
    </source>
</evidence>
<keyword evidence="7" id="KW-1185">Reference proteome</keyword>
<dbReference type="PRINTS" id="PR00455">
    <property type="entry name" value="HTHTETR"/>
</dbReference>
<name>A0A422QNE9_9BURK</name>
<evidence type="ECO:0000256" key="1">
    <source>
        <dbReference type="ARBA" id="ARBA00023015"/>
    </source>
</evidence>
<dbReference type="Proteomes" id="UP000283254">
    <property type="component" value="Unassembled WGS sequence"/>
</dbReference>
<dbReference type="SUPFAM" id="SSF46689">
    <property type="entry name" value="Homeodomain-like"/>
    <property type="match status" value="1"/>
</dbReference>
<reference evidence="6" key="1">
    <citation type="submission" date="2014-10" db="EMBL/GenBank/DDBJ databases">
        <title>Massilia sp. genome.</title>
        <authorList>
            <person name="Xu B."/>
            <person name="Dai L."/>
            <person name="Huang Z."/>
        </authorList>
    </citation>
    <scope>NUCLEOTIDE SEQUENCE [LARGE SCALE GENOMIC DNA]</scope>
    <source>
        <strain evidence="6">CFS-1</strain>
    </source>
</reference>
<organism evidence="6 7">
    <name type="scientific">Massilia aurea</name>
    <dbReference type="NCBI Taxonomy" id="373040"/>
    <lineage>
        <taxon>Bacteria</taxon>
        <taxon>Pseudomonadati</taxon>
        <taxon>Pseudomonadota</taxon>
        <taxon>Betaproteobacteria</taxon>
        <taxon>Burkholderiales</taxon>
        <taxon>Oxalobacteraceae</taxon>
        <taxon>Telluria group</taxon>
        <taxon>Massilia</taxon>
    </lineage>
</organism>
<sequence>MGKSRVEAAQTRERIVDTASTVFRQNGIHQTGIAELMSAAGLTHGGFYKHFASKDELIAEASALALRQAEQRLAPAEDGAPADLEALAWTYLRLEEAAHAGGGCLFAAVGSELARAAPATRQVASDGFERLVQVFARRMGAVPAVEATRRGRIALSIMIGALTMARIVTDPEVARTLLGDAVEAVKQLA</sequence>
<dbReference type="GO" id="GO:0003677">
    <property type="term" value="F:DNA binding"/>
    <property type="evidence" value="ECO:0007669"/>
    <property type="project" value="UniProtKB-UniRule"/>
</dbReference>
<gene>
    <name evidence="6" type="ORF">NM04_06845</name>
</gene>
<dbReference type="AlphaFoldDB" id="A0A422QNE9"/>
<dbReference type="Pfam" id="PF00440">
    <property type="entry name" value="TetR_N"/>
    <property type="match status" value="1"/>
</dbReference>
<protein>
    <recommendedName>
        <fullName evidence="5">HTH tetR-type domain-containing protein</fullName>
    </recommendedName>
</protein>
<dbReference type="EMBL" id="JSAB01000057">
    <property type="protein sequence ID" value="RNF31498.1"/>
    <property type="molecule type" value="Genomic_DNA"/>
</dbReference>
<keyword evidence="1" id="KW-0805">Transcription regulation</keyword>
<proteinExistence type="predicted"/>
<dbReference type="SUPFAM" id="SSF48498">
    <property type="entry name" value="Tetracyclin repressor-like, C-terminal domain"/>
    <property type="match status" value="1"/>
</dbReference>
<dbReference type="InterPro" id="IPR009057">
    <property type="entry name" value="Homeodomain-like_sf"/>
</dbReference>
<feature type="DNA-binding region" description="H-T-H motif" evidence="4">
    <location>
        <begin position="32"/>
        <end position="51"/>
    </location>
</feature>
<dbReference type="OrthoDB" id="9798857at2"/>
<dbReference type="InterPro" id="IPR036271">
    <property type="entry name" value="Tet_transcr_reg_TetR-rel_C_sf"/>
</dbReference>
<dbReference type="PANTHER" id="PTHR47506">
    <property type="entry name" value="TRANSCRIPTIONAL REGULATORY PROTEIN"/>
    <property type="match status" value="1"/>
</dbReference>
<dbReference type="PANTHER" id="PTHR47506:SF7">
    <property type="entry name" value="TRANSCRIPTIONAL REGULATORY PROTEIN"/>
    <property type="match status" value="1"/>
</dbReference>
<dbReference type="Gene3D" id="1.10.10.60">
    <property type="entry name" value="Homeodomain-like"/>
    <property type="match status" value="1"/>
</dbReference>
<comment type="caution">
    <text evidence="6">The sequence shown here is derived from an EMBL/GenBank/DDBJ whole genome shotgun (WGS) entry which is preliminary data.</text>
</comment>
<keyword evidence="2 4" id="KW-0238">DNA-binding</keyword>
<evidence type="ECO:0000256" key="3">
    <source>
        <dbReference type="ARBA" id="ARBA00023163"/>
    </source>
</evidence>
<dbReference type="PROSITE" id="PS50977">
    <property type="entry name" value="HTH_TETR_2"/>
    <property type="match status" value="1"/>
</dbReference>
<evidence type="ECO:0000313" key="7">
    <source>
        <dbReference type="Proteomes" id="UP000283254"/>
    </source>
</evidence>
<keyword evidence="3" id="KW-0804">Transcription</keyword>
<dbReference type="Gene3D" id="1.10.357.10">
    <property type="entry name" value="Tetracycline Repressor, domain 2"/>
    <property type="match status" value="1"/>
</dbReference>
<feature type="domain" description="HTH tetR-type" evidence="5">
    <location>
        <begin position="9"/>
        <end position="69"/>
    </location>
</feature>
<evidence type="ECO:0000313" key="6">
    <source>
        <dbReference type="EMBL" id="RNF31498.1"/>
    </source>
</evidence>
<evidence type="ECO:0000256" key="2">
    <source>
        <dbReference type="ARBA" id="ARBA00023125"/>
    </source>
</evidence>
<evidence type="ECO:0000259" key="5">
    <source>
        <dbReference type="PROSITE" id="PS50977"/>
    </source>
</evidence>
<dbReference type="InterPro" id="IPR001647">
    <property type="entry name" value="HTH_TetR"/>
</dbReference>
<accession>A0A422QNE9</accession>